<sequence length="244" mass="27935">MSKVLYETLTIPKDSNSECTYQSSSFFRCQPLYHGEATGGISALIQTSMWSEKEKNQEFTKWHRVAFQSYTNDSKSLKKPEHYSALSQTSTKIMYTIADIMEGHEEELRQLGKKRRRGFDERTVTILDDHQKECFDKAVLESPLGEILGFSLEDILLLQSQTRDQTSKIFGVKFTSDLHNWPPEGSEQKKDTHLINVSTKGEVERLLKYKSDTFEAIKSRWLGYDPKKIFPDADPSSVVGSSTD</sequence>
<evidence type="ECO:0000313" key="3">
    <source>
        <dbReference type="Proteomes" id="UP000094020"/>
    </source>
</evidence>
<dbReference type="GeneID" id="30176174"/>
<dbReference type="KEGG" id="kpin:30176174"/>
<keyword evidence="3" id="KW-1185">Reference proteome</keyword>
<reference evidence="2" key="2">
    <citation type="submission" date="2013-07" db="EMBL/GenBank/DDBJ databases">
        <authorList>
            <consortium name="The Broad Institute Genome Sequencing Platform"/>
            <person name="Cuomo C."/>
            <person name="Litvintseva A."/>
            <person name="Chen Y."/>
            <person name="Heitman J."/>
            <person name="Sun S."/>
            <person name="Springer D."/>
            <person name="Dromer F."/>
            <person name="Young S.K."/>
            <person name="Zeng Q."/>
            <person name="Gargeya S."/>
            <person name="Fitzgerald M."/>
            <person name="Abouelleil A."/>
            <person name="Alvarado L."/>
            <person name="Berlin A.M."/>
            <person name="Chapman S.B."/>
            <person name="Dewar J."/>
            <person name="Goldberg J."/>
            <person name="Griggs A."/>
            <person name="Gujja S."/>
            <person name="Hansen M."/>
            <person name="Howarth C."/>
            <person name="Imamovic A."/>
            <person name="Larimer J."/>
            <person name="McCowan C."/>
            <person name="Murphy C."/>
            <person name="Pearson M."/>
            <person name="Priest M."/>
            <person name="Roberts A."/>
            <person name="Saif S."/>
            <person name="Shea T."/>
            <person name="Sykes S."/>
            <person name="Wortman J."/>
            <person name="Nusbaum C."/>
            <person name="Birren B."/>
        </authorList>
    </citation>
    <scope>NUCLEOTIDE SEQUENCE</scope>
    <source>
        <strain evidence="2">CBS 10737</strain>
    </source>
</reference>
<reference evidence="2" key="4">
    <citation type="submission" date="2024-02" db="EMBL/GenBank/DDBJ databases">
        <title>Comparative genomics of Cryptococcus and Kwoniella reveals pathogenesis evolution and contrasting modes of karyotype evolution via chromosome fusion or intercentromeric recombination.</title>
        <authorList>
            <person name="Coelho M.A."/>
            <person name="David-Palma M."/>
            <person name="Shea T."/>
            <person name="Bowers K."/>
            <person name="McGinley-Smith S."/>
            <person name="Mohammad A.W."/>
            <person name="Gnirke A."/>
            <person name="Yurkov A.M."/>
            <person name="Nowrousian M."/>
            <person name="Sun S."/>
            <person name="Cuomo C.A."/>
            <person name="Heitman J."/>
        </authorList>
    </citation>
    <scope>NUCLEOTIDE SEQUENCE</scope>
    <source>
        <strain evidence="2">CBS 10737</strain>
    </source>
</reference>
<dbReference type="EMBL" id="CP144523">
    <property type="protein sequence ID" value="WWC69908.1"/>
    <property type="molecule type" value="Genomic_DNA"/>
</dbReference>
<dbReference type="AlphaFoldDB" id="A0A1B9HSR6"/>
<reference evidence="1" key="1">
    <citation type="submission" date="2013-07" db="EMBL/GenBank/DDBJ databases">
        <title>The Genome Sequence of Cryptococcus pinus CBS10737.</title>
        <authorList>
            <consortium name="The Broad Institute Genome Sequencing Platform"/>
            <person name="Cuomo C."/>
            <person name="Litvintseva A."/>
            <person name="Chen Y."/>
            <person name="Heitman J."/>
            <person name="Sun S."/>
            <person name="Springer D."/>
            <person name="Dromer F."/>
            <person name="Young S.K."/>
            <person name="Zeng Q."/>
            <person name="Gargeya S."/>
            <person name="Fitzgerald M."/>
            <person name="Abouelleil A."/>
            <person name="Alvarado L."/>
            <person name="Berlin A.M."/>
            <person name="Chapman S.B."/>
            <person name="Dewar J."/>
            <person name="Goldberg J."/>
            <person name="Griggs A."/>
            <person name="Gujja S."/>
            <person name="Hansen M."/>
            <person name="Howarth C."/>
            <person name="Imamovic A."/>
            <person name="Larimer J."/>
            <person name="McCowan C."/>
            <person name="Murphy C."/>
            <person name="Pearson M."/>
            <person name="Priest M."/>
            <person name="Roberts A."/>
            <person name="Saif S."/>
            <person name="Shea T."/>
            <person name="Sykes S."/>
            <person name="Wortman J."/>
            <person name="Nusbaum C."/>
            <person name="Birren B."/>
        </authorList>
    </citation>
    <scope>NUCLEOTIDE SEQUENCE [LARGE SCALE GENOMIC DNA]</scope>
    <source>
        <strain evidence="1">CBS 10737</strain>
    </source>
</reference>
<reference evidence="1" key="3">
    <citation type="submission" date="2016-07" db="EMBL/GenBank/DDBJ databases">
        <title>Evolution of pathogenesis and genome organization in the Tremellales.</title>
        <authorList>
            <person name="Cuomo C."/>
            <person name="Litvintseva A."/>
            <person name="Heitman J."/>
            <person name="Chen Y."/>
            <person name="Sun S."/>
            <person name="Springer D."/>
            <person name="Dromer F."/>
            <person name="Young S."/>
            <person name="Zeng Q."/>
            <person name="Chapman S."/>
            <person name="Gujja S."/>
            <person name="Saif S."/>
            <person name="Birren B."/>
        </authorList>
    </citation>
    <scope>NUCLEOTIDE SEQUENCE</scope>
    <source>
        <strain evidence="1">CBS 10737</strain>
    </source>
</reference>
<evidence type="ECO:0000313" key="1">
    <source>
        <dbReference type="EMBL" id="OCF46323.1"/>
    </source>
</evidence>
<name>A0A1B9HSR6_9TREE</name>
<dbReference type="EMBL" id="KV700118">
    <property type="protein sequence ID" value="OCF46323.1"/>
    <property type="molecule type" value="Genomic_DNA"/>
</dbReference>
<evidence type="ECO:0000313" key="2">
    <source>
        <dbReference type="EMBL" id="WWC69908.1"/>
    </source>
</evidence>
<dbReference type="RefSeq" id="XP_019007542.1">
    <property type="nucleotide sequence ID" value="XM_019159490.1"/>
</dbReference>
<proteinExistence type="predicted"/>
<organism evidence="1">
    <name type="scientific">Kwoniella pini CBS 10737</name>
    <dbReference type="NCBI Taxonomy" id="1296096"/>
    <lineage>
        <taxon>Eukaryota</taxon>
        <taxon>Fungi</taxon>
        <taxon>Dikarya</taxon>
        <taxon>Basidiomycota</taxon>
        <taxon>Agaricomycotina</taxon>
        <taxon>Tremellomycetes</taxon>
        <taxon>Tremellales</taxon>
        <taxon>Cryptococcaceae</taxon>
        <taxon>Kwoniella</taxon>
    </lineage>
</organism>
<dbReference type="Proteomes" id="UP000094020">
    <property type="component" value="Chromosome 5"/>
</dbReference>
<gene>
    <name evidence="1" type="ORF">I206_07805</name>
    <name evidence="2" type="ORF">I206_103852</name>
</gene>
<accession>A0A1B9HSR6</accession>
<protein>
    <submittedName>
        <fullName evidence="1">Uncharacterized protein</fullName>
    </submittedName>
</protein>